<evidence type="ECO:0000256" key="3">
    <source>
        <dbReference type="ARBA" id="ARBA00022723"/>
    </source>
</evidence>
<comment type="cofactor">
    <cofactor evidence="8">
        <name>Mg(2+)</name>
        <dbReference type="ChEBI" id="CHEBI:18420"/>
    </cofactor>
</comment>
<evidence type="ECO:0000313" key="10">
    <source>
        <dbReference type="EMBL" id="AFI65516.1"/>
    </source>
</evidence>
<keyword evidence="5 8" id="KW-0460">Magnesium</keyword>
<evidence type="ECO:0000256" key="6">
    <source>
        <dbReference type="ARBA" id="ARBA00023134"/>
    </source>
</evidence>
<name>A0A0H3HHU9_BURP2</name>
<reference evidence="10 11" key="1">
    <citation type="journal article" date="2012" name="PLoS ONE">
        <title>Evolution of Burkholderia pseudomallei in recurrent melioidosis.</title>
        <authorList>
            <person name="Hayden H.S."/>
            <person name="Lim R."/>
            <person name="Brittnacher M.J."/>
            <person name="Sims E.H."/>
            <person name="Ramage E.R."/>
            <person name="Fong C."/>
            <person name="Wu Z."/>
            <person name="Crist E."/>
            <person name="Chang J."/>
            <person name="Zhou Y."/>
            <person name="Radey M."/>
            <person name="Rohmer L."/>
            <person name="Haugen E."/>
            <person name="Gillett W."/>
            <person name="Wuthiekanun V."/>
            <person name="Peacock S.J."/>
            <person name="Kaul R."/>
            <person name="Miller S.I."/>
            <person name="Manoil C."/>
            <person name="Jacobs M.A."/>
        </authorList>
    </citation>
    <scope>NUCLEOTIDE SEQUENCE [LARGE SCALE GENOMIC DNA]</scope>
    <source>
        <strain evidence="10 11">1026b</strain>
    </source>
</reference>
<comment type="similarity">
    <text evidence="8">Belongs to the MobA family.</text>
</comment>
<keyword evidence="1 8" id="KW-0963">Cytoplasm</keyword>
<evidence type="ECO:0000256" key="1">
    <source>
        <dbReference type="ARBA" id="ARBA00022490"/>
    </source>
</evidence>
<feature type="domain" description="MobA-like NTP transferase" evidence="9">
    <location>
        <begin position="19"/>
        <end position="187"/>
    </location>
</feature>
<evidence type="ECO:0000313" key="11">
    <source>
        <dbReference type="Proteomes" id="UP000010087"/>
    </source>
</evidence>
<accession>A0A0H3HHU9</accession>
<comment type="caution">
    <text evidence="8">Lacks conserved residue(s) required for the propagation of feature annotation.</text>
</comment>
<sequence length="213" mass="22296">MRPAPAMPSHAAPACPITGLLLAGGRGTRMGGVDKGLQPLRGEPLALHVLRRLAPQVDALVISANRHFDAYATIGAPFRAPIVADAHADFAGPLAGLAAGMRAARTPLVLCVPCDSPFLPDDLAARLAAALDAQHADIAFATTLDAHGGIAPQPVFALVRTALADDLAAYLAAGERKMRAWYARHKSVEVPFGDERAFYNANSLRDLAGLERA</sequence>
<dbReference type="InterPro" id="IPR013482">
    <property type="entry name" value="Molybde_CF_guanTrfase"/>
</dbReference>
<gene>
    <name evidence="8 10" type="primary">mobA</name>
    <name evidence="10" type="ordered locus">BP1026B_I0861</name>
</gene>
<dbReference type="GO" id="GO:0005525">
    <property type="term" value="F:GTP binding"/>
    <property type="evidence" value="ECO:0007669"/>
    <property type="project" value="UniProtKB-UniRule"/>
</dbReference>
<dbReference type="AlphaFoldDB" id="A0A0H3HHU9"/>
<dbReference type="SMR" id="A0A0H3HHU9"/>
<evidence type="ECO:0000256" key="4">
    <source>
        <dbReference type="ARBA" id="ARBA00022741"/>
    </source>
</evidence>
<dbReference type="GO" id="GO:1902758">
    <property type="term" value="P:bis(molybdopterin guanine dinucleotide)molybdenum biosynthetic process"/>
    <property type="evidence" value="ECO:0007669"/>
    <property type="project" value="TreeGrafter"/>
</dbReference>
<organism evidence="10 11">
    <name type="scientific">Burkholderia pseudomallei (strain 1026b)</name>
    <dbReference type="NCBI Taxonomy" id="884204"/>
    <lineage>
        <taxon>Bacteria</taxon>
        <taxon>Pseudomonadati</taxon>
        <taxon>Pseudomonadota</taxon>
        <taxon>Betaproteobacteria</taxon>
        <taxon>Burkholderiales</taxon>
        <taxon>Burkholderiaceae</taxon>
        <taxon>Burkholderia</taxon>
        <taxon>pseudomallei group</taxon>
    </lineage>
</organism>
<feature type="binding site" evidence="8">
    <location>
        <position position="85"/>
    </location>
    <ligand>
        <name>GTP</name>
        <dbReference type="ChEBI" id="CHEBI:37565"/>
    </ligand>
</feature>
<dbReference type="HAMAP" id="MF_00316">
    <property type="entry name" value="MobA"/>
    <property type="match status" value="1"/>
</dbReference>
<evidence type="ECO:0000256" key="7">
    <source>
        <dbReference type="ARBA" id="ARBA00023150"/>
    </source>
</evidence>
<dbReference type="SUPFAM" id="SSF53448">
    <property type="entry name" value="Nucleotide-diphospho-sugar transferases"/>
    <property type="match status" value="1"/>
</dbReference>
<evidence type="ECO:0000256" key="5">
    <source>
        <dbReference type="ARBA" id="ARBA00022842"/>
    </source>
</evidence>
<feature type="binding site" evidence="8">
    <location>
        <position position="115"/>
    </location>
    <ligand>
        <name>Mg(2+)</name>
        <dbReference type="ChEBI" id="CHEBI:18420"/>
    </ligand>
</feature>
<keyword evidence="2 8" id="KW-0808">Transferase</keyword>
<dbReference type="PATRIC" id="fig|884204.3.peg.949"/>
<feature type="binding site" evidence="8">
    <location>
        <begin position="22"/>
        <end position="24"/>
    </location>
    <ligand>
        <name>GTP</name>
        <dbReference type="ChEBI" id="CHEBI:37565"/>
    </ligand>
</feature>
<proteinExistence type="inferred from homology"/>
<evidence type="ECO:0000259" key="9">
    <source>
        <dbReference type="Pfam" id="PF12804"/>
    </source>
</evidence>
<comment type="subcellular location">
    <subcellularLocation>
        <location evidence="8">Cytoplasm</location>
    </subcellularLocation>
</comment>
<dbReference type="PANTHER" id="PTHR19136">
    <property type="entry name" value="MOLYBDENUM COFACTOR GUANYLYLTRANSFERASE"/>
    <property type="match status" value="1"/>
</dbReference>
<dbReference type="EC" id="2.7.7.77" evidence="8"/>
<keyword evidence="3 8" id="KW-0479">Metal-binding</keyword>
<keyword evidence="4 8" id="KW-0547">Nucleotide-binding</keyword>
<evidence type="ECO:0000256" key="8">
    <source>
        <dbReference type="HAMAP-Rule" id="MF_00316"/>
    </source>
</evidence>
<comment type="catalytic activity">
    <reaction evidence="8">
        <text>Mo-molybdopterin + GTP + H(+) = Mo-molybdopterin guanine dinucleotide + diphosphate</text>
        <dbReference type="Rhea" id="RHEA:34243"/>
        <dbReference type="ChEBI" id="CHEBI:15378"/>
        <dbReference type="ChEBI" id="CHEBI:33019"/>
        <dbReference type="ChEBI" id="CHEBI:37565"/>
        <dbReference type="ChEBI" id="CHEBI:71302"/>
        <dbReference type="ChEBI" id="CHEBI:71310"/>
        <dbReference type="EC" id="2.7.7.77"/>
    </reaction>
</comment>
<dbReference type="GO" id="GO:0061603">
    <property type="term" value="F:molybdenum cofactor guanylyltransferase activity"/>
    <property type="evidence" value="ECO:0007669"/>
    <property type="project" value="UniProtKB-EC"/>
</dbReference>
<dbReference type="Pfam" id="PF12804">
    <property type="entry name" value="NTP_transf_3"/>
    <property type="match status" value="1"/>
</dbReference>
<feature type="binding site" evidence="8">
    <location>
        <position position="35"/>
    </location>
    <ligand>
        <name>GTP</name>
        <dbReference type="ChEBI" id="CHEBI:37565"/>
    </ligand>
</feature>
<dbReference type="PANTHER" id="PTHR19136:SF81">
    <property type="entry name" value="MOLYBDENUM COFACTOR GUANYLYLTRANSFERASE"/>
    <property type="match status" value="1"/>
</dbReference>
<keyword evidence="7 8" id="KW-0501">Molybdenum cofactor biosynthesis</keyword>
<dbReference type="InterPro" id="IPR029044">
    <property type="entry name" value="Nucleotide-diphossugar_trans"/>
</dbReference>
<dbReference type="GO" id="GO:0046872">
    <property type="term" value="F:metal ion binding"/>
    <property type="evidence" value="ECO:0007669"/>
    <property type="project" value="UniProtKB-KW"/>
</dbReference>
<feature type="binding site" evidence="8">
    <location>
        <position position="115"/>
    </location>
    <ligand>
        <name>GTP</name>
        <dbReference type="ChEBI" id="CHEBI:37565"/>
    </ligand>
</feature>
<dbReference type="Proteomes" id="UP000010087">
    <property type="component" value="Chromosome 1"/>
</dbReference>
<dbReference type="GO" id="GO:0005737">
    <property type="term" value="C:cytoplasm"/>
    <property type="evidence" value="ECO:0007669"/>
    <property type="project" value="UniProtKB-SubCell"/>
</dbReference>
<dbReference type="InterPro" id="IPR025877">
    <property type="entry name" value="MobA-like_NTP_Trfase"/>
</dbReference>
<keyword evidence="6 8" id="KW-0342">GTP-binding</keyword>
<protein>
    <recommendedName>
        <fullName evidence="8">Molybdenum cofactor guanylyltransferase</fullName>
        <shortName evidence="8">MoCo guanylyltransferase</shortName>
        <ecNumber evidence="8">2.7.7.77</ecNumber>
    </recommendedName>
    <alternativeName>
        <fullName evidence="8">GTP:molybdopterin guanylyltransferase</fullName>
    </alternativeName>
    <alternativeName>
        <fullName evidence="8">Mo-MPT guanylyltransferase</fullName>
    </alternativeName>
    <alternativeName>
        <fullName evidence="8">Molybdopterin guanylyltransferase</fullName>
    </alternativeName>
    <alternativeName>
        <fullName evidence="8">Molybdopterin-guanine dinucleotide synthase</fullName>
        <shortName evidence="8">MGD synthase</shortName>
    </alternativeName>
</protein>
<comment type="function">
    <text evidence="8">Transfers a GMP moiety from GTP to Mo-molybdopterin (Mo-MPT) cofactor (Moco or molybdenum cofactor) to form Mo-molybdopterin guanine dinucleotide (Mo-MGD) cofactor.</text>
</comment>
<dbReference type="KEGG" id="bpz:BP1026B_I0861"/>
<dbReference type="EMBL" id="CP002833">
    <property type="protein sequence ID" value="AFI65516.1"/>
    <property type="molecule type" value="Genomic_DNA"/>
</dbReference>
<comment type="subunit">
    <text evidence="8">Monomer.</text>
</comment>
<comment type="domain">
    <text evidence="8">The N-terminal domain determines nucleotide recognition and specific binding, while the C-terminal domain determines the specific binding to the target protein.</text>
</comment>
<dbReference type="NCBIfam" id="TIGR02665">
    <property type="entry name" value="molyb_mobA"/>
    <property type="match status" value="1"/>
</dbReference>
<dbReference type="Gene3D" id="3.90.550.10">
    <property type="entry name" value="Spore Coat Polysaccharide Biosynthesis Protein SpsA, Chain A"/>
    <property type="match status" value="1"/>
</dbReference>
<evidence type="ECO:0000256" key="2">
    <source>
        <dbReference type="ARBA" id="ARBA00022679"/>
    </source>
</evidence>
<dbReference type="CDD" id="cd02503">
    <property type="entry name" value="MobA"/>
    <property type="match status" value="1"/>
</dbReference>